<organism evidence="3">
    <name type="scientific">Sclerotinia borealis</name>
    <dbReference type="NCBI Taxonomy" id="77105"/>
    <lineage>
        <taxon>Eukaryota</taxon>
        <taxon>Fungi</taxon>
        <taxon>Dikarya</taxon>
        <taxon>Ascomycota</taxon>
        <taxon>Pezizomycotina</taxon>
        <taxon>Leotiomycetes</taxon>
        <taxon>Helotiales</taxon>
        <taxon>Sclerotiniaceae</taxon>
        <taxon>Sclerotinia</taxon>
    </lineage>
</organism>
<accession>A0A088CQW5</accession>
<dbReference type="GeneID" id="20498054"/>
<evidence type="ECO:0000259" key="2">
    <source>
        <dbReference type="Pfam" id="PF03161"/>
    </source>
</evidence>
<keyword evidence="3" id="KW-0378">Hydrolase</keyword>
<keyword evidence="1" id="KW-0472">Membrane</keyword>
<dbReference type="RefSeq" id="YP_009072404.1">
    <property type="nucleotide sequence ID" value="NC_025200.1"/>
</dbReference>
<evidence type="ECO:0000256" key="1">
    <source>
        <dbReference type="SAM" id="Phobius"/>
    </source>
</evidence>
<dbReference type="InterPro" id="IPR004860">
    <property type="entry name" value="LAGLIDADG_dom"/>
</dbReference>
<keyword evidence="1" id="KW-0812">Transmembrane</keyword>
<dbReference type="AlphaFoldDB" id="A0A088CQW5"/>
<feature type="domain" description="Homing endonuclease LAGLIDADG" evidence="2">
    <location>
        <begin position="19"/>
        <end position="125"/>
    </location>
</feature>
<dbReference type="SUPFAM" id="SSF55608">
    <property type="entry name" value="Homing endonucleases"/>
    <property type="match status" value="1"/>
</dbReference>
<evidence type="ECO:0000313" key="3">
    <source>
        <dbReference type="EMBL" id="AIJ56819.1"/>
    </source>
</evidence>
<dbReference type="InterPro" id="IPR027434">
    <property type="entry name" value="Homing_endonucl"/>
</dbReference>
<keyword evidence="3" id="KW-0540">Nuclease</keyword>
<dbReference type="Pfam" id="PF03161">
    <property type="entry name" value="LAGLIDADG_2"/>
    <property type="match status" value="1"/>
</dbReference>
<dbReference type="GO" id="GO:0004519">
    <property type="term" value="F:endonuclease activity"/>
    <property type="evidence" value="ECO:0007669"/>
    <property type="project" value="UniProtKB-KW"/>
</dbReference>
<geneLocation type="mitochondrion" evidence="3"/>
<proteinExistence type="predicted"/>
<feature type="transmembrane region" description="Helical" evidence="1">
    <location>
        <begin position="20"/>
        <end position="42"/>
    </location>
</feature>
<dbReference type="Gene3D" id="3.10.28.10">
    <property type="entry name" value="Homing endonucleases"/>
    <property type="match status" value="1"/>
</dbReference>
<keyword evidence="3" id="KW-0496">Mitochondrion</keyword>
<keyword evidence="3" id="KW-0255">Endonuclease</keyword>
<keyword evidence="1" id="KW-1133">Transmembrane helix</keyword>
<protein>
    <submittedName>
        <fullName evidence="3">Truncated LAGLIDADG endonuclease</fullName>
    </submittedName>
</protein>
<dbReference type="EMBL" id="KJ434027">
    <property type="protein sequence ID" value="AIJ56819.1"/>
    <property type="molecule type" value="Genomic_DNA"/>
</dbReference>
<gene>
    <name evidence="3" type="ORF">SBORM_0127</name>
</gene>
<sequence>MYCEKDPYRFKSYSLKGKPVDIILISTRWMFCFMDIYSMFYVKNVKRVPCNIYDLLTPSVLAHWVMSDGTRLQGRGIKLGADFNGIFDTIKLINVLTIKYRLRCNLQLEKDKHSIYIYRSSLNTLSINIKPFMLPCMYYKLV</sequence>
<reference evidence="3" key="1">
    <citation type="journal article" date="2014" name="PLoS ONE">
        <title>The 203 kbp Mitochondrial Genome of the Phytopathogenic Fungus Sclerotinia borealis Reveals Multiple Invasions of Introns and Genomic Duplications.</title>
        <authorList>
            <person name="Mardanov A.V."/>
            <person name="Beletsky A.V."/>
            <person name="Kadnikov V.V."/>
            <person name="Ignatov A.N."/>
            <person name="Ravin N.V."/>
        </authorList>
    </citation>
    <scope>NUCLEOTIDE SEQUENCE</scope>
    <source>
        <strain evidence="3">F-4128</strain>
    </source>
</reference>
<name>A0A088CQW5_9HELO</name>